<dbReference type="GO" id="GO:0004497">
    <property type="term" value="F:monooxygenase activity"/>
    <property type="evidence" value="ECO:0007669"/>
    <property type="project" value="InterPro"/>
</dbReference>
<dbReference type="GO" id="GO:0020037">
    <property type="term" value="F:heme binding"/>
    <property type="evidence" value="ECO:0007669"/>
    <property type="project" value="InterPro"/>
</dbReference>
<keyword evidence="6" id="KW-1133">Transmembrane helix</keyword>
<accession>A0A814FS26</accession>
<comment type="caution">
    <text evidence="11">The sequence shown here is derived from an EMBL/GenBank/DDBJ whole genome shotgun (WGS) entry which is preliminary data.</text>
</comment>
<dbReference type="GO" id="GO:0005506">
    <property type="term" value="F:iron ion binding"/>
    <property type="evidence" value="ECO:0007669"/>
    <property type="project" value="InterPro"/>
</dbReference>
<dbReference type="EMBL" id="CAJOBA010002232">
    <property type="protein sequence ID" value="CAF3636059.1"/>
    <property type="molecule type" value="Genomic_DNA"/>
</dbReference>
<dbReference type="OrthoDB" id="1470350at2759"/>
<dbReference type="InterPro" id="IPR001128">
    <property type="entry name" value="Cyt_P450"/>
</dbReference>
<comment type="similarity">
    <text evidence="2">Belongs to the cytochrome P450 family.</text>
</comment>
<evidence type="ECO:0000313" key="12">
    <source>
        <dbReference type="EMBL" id="CAF3636059.1"/>
    </source>
</evidence>
<evidence type="ECO:0000256" key="3">
    <source>
        <dbReference type="ARBA" id="ARBA00022617"/>
    </source>
</evidence>
<name>A0A814FS26_9BILA</name>
<organism evidence="11 14">
    <name type="scientific">Didymodactylos carnosus</name>
    <dbReference type="NCBI Taxonomy" id="1234261"/>
    <lineage>
        <taxon>Eukaryota</taxon>
        <taxon>Metazoa</taxon>
        <taxon>Spiralia</taxon>
        <taxon>Gnathifera</taxon>
        <taxon>Rotifera</taxon>
        <taxon>Eurotatoria</taxon>
        <taxon>Bdelloidea</taxon>
        <taxon>Philodinida</taxon>
        <taxon>Philodinidae</taxon>
        <taxon>Didymodactylos</taxon>
    </lineage>
</organism>
<evidence type="ECO:0000313" key="14">
    <source>
        <dbReference type="Proteomes" id="UP000663829"/>
    </source>
</evidence>
<evidence type="ECO:0000256" key="8">
    <source>
        <dbReference type="ARBA" id="ARBA00023004"/>
    </source>
</evidence>
<evidence type="ECO:0000313" key="10">
    <source>
        <dbReference type="EMBL" id="CAF0850814.1"/>
    </source>
</evidence>
<protein>
    <recommendedName>
        <fullName evidence="15">Cytochrome P450</fullName>
    </recommendedName>
</protein>
<dbReference type="GO" id="GO:0016705">
    <property type="term" value="F:oxidoreductase activity, acting on paired donors, with incorporation or reduction of molecular oxygen"/>
    <property type="evidence" value="ECO:0007669"/>
    <property type="project" value="InterPro"/>
</dbReference>
<evidence type="ECO:0000256" key="7">
    <source>
        <dbReference type="ARBA" id="ARBA00023002"/>
    </source>
</evidence>
<dbReference type="AlphaFoldDB" id="A0A814FS26"/>
<reference evidence="11" key="1">
    <citation type="submission" date="2021-02" db="EMBL/GenBank/DDBJ databases">
        <authorList>
            <person name="Nowell W R."/>
        </authorList>
    </citation>
    <scope>NUCLEOTIDE SEQUENCE</scope>
</reference>
<evidence type="ECO:0000256" key="2">
    <source>
        <dbReference type="ARBA" id="ARBA00010617"/>
    </source>
</evidence>
<dbReference type="Proteomes" id="UP000681722">
    <property type="component" value="Unassembled WGS sequence"/>
</dbReference>
<dbReference type="Gene3D" id="1.10.630.10">
    <property type="entry name" value="Cytochrome P450"/>
    <property type="match status" value="2"/>
</dbReference>
<dbReference type="PANTHER" id="PTHR24282:SF211">
    <property type="entry name" value="CYTOCHROME P450-RELATED"/>
    <property type="match status" value="1"/>
</dbReference>
<gene>
    <name evidence="11" type="ORF">GPM918_LOCUS13043</name>
    <name evidence="10" type="ORF">OVA965_LOCUS7133</name>
    <name evidence="13" type="ORF">SRO942_LOCUS13043</name>
    <name evidence="12" type="ORF">TMI583_LOCUS7129</name>
</gene>
<keyword evidence="4" id="KW-0812">Transmembrane</keyword>
<keyword evidence="8" id="KW-0408">Iron</keyword>
<comment type="subcellular location">
    <subcellularLocation>
        <location evidence="1">Membrane</location>
    </subcellularLocation>
</comment>
<evidence type="ECO:0000256" key="4">
    <source>
        <dbReference type="ARBA" id="ARBA00022692"/>
    </source>
</evidence>
<dbReference type="Pfam" id="PF00067">
    <property type="entry name" value="p450"/>
    <property type="match status" value="2"/>
</dbReference>
<proteinExistence type="inferred from homology"/>
<evidence type="ECO:0000256" key="9">
    <source>
        <dbReference type="ARBA" id="ARBA00023136"/>
    </source>
</evidence>
<keyword evidence="7" id="KW-0560">Oxidoreductase</keyword>
<evidence type="ECO:0000256" key="1">
    <source>
        <dbReference type="ARBA" id="ARBA00004370"/>
    </source>
</evidence>
<dbReference type="EMBL" id="CAJOBC010002935">
    <property type="protein sequence ID" value="CAF3758986.1"/>
    <property type="molecule type" value="Genomic_DNA"/>
</dbReference>
<dbReference type="Proteomes" id="UP000682733">
    <property type="component" value="Unassembled WGS sequence"/>
</dbReference>
<evidence type="ECO:0000313" key="11">
    <source>
        <dbReference type="EMBL" id="CAF0986768.1"/>
    </source>
</evidence>
<dbReference type="InterPro" id="IPR036396">
    <property type="entry name" value="Cyt_P450_sf"/>
</dbReference>
<evidence type="ECO:0000256" key="6">
    <source>
        <dbReference type="ARBA" id="ARBA00022989"/>
    </source>
</evidence>
<dbReference type="EMBL" id="CAJNOK010002232">
    <property type="protein sequence ID" value="CAF0850814.1"/>
    <property type="molecule type" value="Genomic_DNA"/>
</dbReference>
<evidence type="ECO:0000313" key="13">
    <source>
        <dbReference type="EMBL" id="CAF3758986.1"/>
    </source>
</evidence>
<dbReference type="EMBL" id="CAJNOQ010002935">
    <property type="protein sequence ID" value="CAF0986768.1"/>
    <property type="molecule type" value="Genomic_DNA"/>
</dbReference>
<evidence type="ECO:0008006" key="15">
    <source>
        <dbReference type="Google" id="ProtNLM"/>
    </source>
</evidence>
<dbReference type="Proteomes" id="UP000663829">
    <property type="component" value="Unassembled WGS sequence"/>
</dbReference>
<keyword evidence="5" id="KW-0479">Metal-binding</keyword>
<evidence type="ECO:0000256" key="5">
    <source>
        <dbReference type="ARBA" id="ARBA00022723"/>
    </source>
</evidence>
<keyword evidence="14" id="KW-1185">Reference proteome</keyword>
<sequence length="352" mass="40459">MLLVLLLLALISWIVYRLLKFWILDPWRIHRDLWSQGVPGRYIPVVGEILHIRKRILAEDPFSHGRALATRSGDYYHISFGPIARFETFDPALMNGVLKTNAHAYHKPYIMQMILGVLLGNDSLLMSEDEVHARHRRLIAPVFQHQNVNSMISLMAEITSNLITKWAVAAAACHKDEPFTLNIREEMARLTLDNVSVTSCVFGTEIISDETIHETIYRGATETLELVEKRTFNMIGIIPIINRLPFAGKPHIDKCNRETKEIIRRIVDERKKGLTKSACKGPRSCIGQNFAMLEAKIMLALIIRRFRFELEPGQKYVPDVVITMRLDAVGLSFNLEPERNREYKFPLYHSET</sequence>
<dbReference type="PANTHER" id="PTHR24282">
    <property type="entry name" value="CYTOCHROME P450 FAMILY MEMBER"/>
    <property type="match status" value="1"/>
</dbReference>
<keyword evidence="9" id="KW-0472">Membrane</keyword>
<dbReference type="Proteomes" id="UP000677228">
    <property type="component" value="Unassembled WGS sequence"/>
</dbReference>
<dbReference type="GO" id="GO:0016020">
    <property type="term" value="C:membrane"/>
    <property type="evidence" value="ECO:0007669"/>
    <property type="project" value="UniProtKB-SubCell"/>
</dbReference>
<dbReference type="SUPFAM" id="SSF48264">
    <property type="entry name" value="Cytochrome P450"/>
    <property type="match status" value="2"/>
</dbReference>
<dbReference type="InterPro" id="IPR050665">
    <property type="entry name" value="Cytochrome_P450_Monooxygen"/>
</dbReference>
<keyword evidence="3" id="KW-0349">Heme</keyword>